<evidence type="ECO:0000313" key="3">
    <source>
        <dbReference type="Proteomes" id="UP000507470"/>
    </source>
</evidence>
<keyword evidence="3" id="KW-1185">Reference proteome</keyword>
<dbReference type="AlphaFoldDB" id="A0A6J8CT85"/>
<organism evidence="2 3">
    <name type="scientific">Mytilus coruscus</name>
    <name type="common">Sea mussel</name>
    <dbReference type="NCBI Taxonomy" id="42192"/>
    <lineage>
        <taxon>Eukaryota</taxon>
        <taxon>Metazoa</taxon>
        <taxon>Spiralia</taxon>
        <taxon>Lophotrochozoa</taxon>
        <taxon>Mollusca</taxon>
        <taxon>Bivalvia</taxon>
        <taxon>Autobranchia</taxon>
        <taxon>Pteriomorphia</taxon>
        <taxon>Mytilida</taxon>
        <taxon>Mytiloidea</taxon>
        <taxon>Mytilidae</taxon>
        <taxon>Mytilinae</taxon>
        <taxon>Mytilus</taxon>
    </lineage>
</organism>
<proteinExistence type="predicted"/>
<dbReference type="Proteomes" id="UP000507470">
    <property type="component" value="Unassembled WGS sequence"/>
</dbReference>
<dbReference type="OrthoDB" id="6087280at2759"/>
<accession>A0A6J8CT85</accession>
<name>A0A6J8CT85_MYTCO</name>
<gene>
    <name evidence="2" type="ORF">MCOR_33925</name>
</gene>
<evidence type="ECO:0000313" key="2">
    <source>
        <dbReference type="EMBL" id="CAC5399683.1"/>
    </source>
</evidence>
<dbReference type="Gene3D" id="2.120.10.30">
    <property type="entry name" value="TolB, C-terminal domain"/>
    <property type="match status" value="1"/>
</dbReference>
<evidence type="ECO:0000256" key="1">
    <source>
        <dbReference type="SAM" id="Coils"/>
    </source>
</evidence>
<reference evidence="2 3" key="1">
    <citation type="submission" date="2020-06" db="EMBL/GenBank/DDBJ databases">
        <authorList>
            <person name="Li R."/>
            <person name="Bekaert M."/>
        </authorList>
    </citation>
    <scope>NUCLEOTIDE SEQUENCE [LARGE SCALE GENOMIC DNA]</scope>
    <source>
        <strain evidence="3">wild</strain>
    </source>
</reference>
<dbReference type="EMBL" id="CACVKT020006043">
    <property type="protein sequence ID" value="CAC5399683.1"/>
    <property type="molecule type" value="Genomic_DNA"/>
</dbReference>
<dbReference type="InterPro" id="IPR011042">
    <property type="entry name" value="6-blade_b-propeller_TolB-like"/>
</dbReference>
<protein>
    <recommendedName>
        <fullName evidence="4">TRIM71</fullName>
    </recommendedName>
</protein>
<dbReference type="SUPFAM" id="SSF101898">
    <property type="entry name" value="NHL repeat"/>
    <property type="match status" value="1"/>
</dbReference>
<keyword evidence="1" id="KW-0175">Coiled coil</keyword>
<evidence type="ECO:0008006" key="4">
    <source>
        <dbReference type="Google" id="ProtNLM"/>
    </source>
</evidence>
<sequence>MGNALTSFLLKTLLAKSSELLRDLEQSLGDVLKNIKRIREDRENNLQSIQTQKNKITMEIDNIKTRISQHLDKLKVSFIRELEQAFDNYYGRIQTIISSLKNQEHEIRHCSTEFELIKKYASNLQTFLVDFKQKLYPACSWPSGCSRTRIGAFLFTDYGTLNFKLVTFNDQRKTAFEINLPTAYTAFDVTSIDENTVAITINPGDDRKGHDFGISIVDLTKKKATRFIDLPDEPYGITYNGKSLICCVQDKDIHVISCTDYSVDTVPNTVLRVYSYVSTHADKIVFKNGYAHKVFCCLYDGTPLWEFNDEVLRTPHGITVDNRGNVFVAGCYSGNAIVISPDGKQCKQILNTENGLNYPYENFVDKLRNQLLLTNNSTVAYLYNISYL</sequence>
<feature type="coiled-coil region" evidence="1">
    <location>
        <begin position="21"/>
        <end position="66"/>
    </location>
</feature>